<reference evidence="1 2" key="1">
    <citation type="journal article" date="2008" name="Science">
        <title>The Physcomitrella genome reveals evolutionary insights into the conquest of land by plants.</title>
        <authorList>
            <person name="Rensing S."/>
            <person name="Lang D."/>
            <person name="Zimmer A."/>
            <person name="Terry A."/>
            <person name="Salamov A."/>
            <person name="Shapiro H."/>
            <person name="Nishiyama T."/>
            <person name="Perroud P.-F."/>
            <person name="Lindquist E."/>
            <person name="Kamisugi Y."/>
            <person name="Tanahashi T."/>
            <person name="Sakakibara K."/>
            <person name="Fujita T."/>
            <person name="Oishi K."/>
            <person name="Shin-I T."/>
            <person name="Kuroki Y."/>
            <person name="Toyoda A."/>
            <person name="Suzuki Y."/>
            <person name="Hashimoto A."/>
            <person name="Yamaguchi K."/>
            <person name="Sugano A."/>
            <person name="Kohara Y."/>
            <person name="Fujiyama A."/>
            <person name="Anterola A."/>
            <person name="Aoki S."/>
            <person name="Ashton N."/>
            <person name="Barbazuk W.B."/>
            <person name="Barker E."/>
            <person name="Bennetzen J."/>
            <person name="Bezanilla M."/>
            <person name="Blankenship R."/>
            <person name="Cho S.H."/>
            <person name="Dutcher S."/>
            <person name="Estelle M."/>
            <person name="Fawcett J.A."/>
            <person name="Gundlach H."/>
            <person name="Hanada K."/>
            <person name="Heyl A."/>
            <person name="Hicks K.A."/>
            <person name="Hugh J."/>
            <person name="Lohr M."/>
            <person name="Mayer K."/>
            <person name="Melkozernov A."/>
            <person name="Murata T."/>
            <person name="Nelson D."/>
            <person name="Pils B."/>
            <person name="Prigge M."/>
            <person name="Reiss B."/>
            <person name="Renner T."/>
            <person name="Rombauts S."/>
            <person name="Rushton P."/>
            <person name="Sanderfoot A."/>
            <person name="Schween G."/>
            <person name="Shiu S.-H."/>
            <person name="Stueber K."/>
            <person name="Theodoulou F.L."/>
            <person name="Tu H."/>
            <person name="Van de Peer Y."/>
            <person name="Verrier P.J."/>
            <person name="Waters E."/>
            <person name="Wood A."/>
            <person name="Yang L."/>
            <person name="Cove D."/>
            <person name="Cuming A."/>
            <person name="Hasebe M."/>
            <person name="Lucas S."/>
            <person name="Mishler D.B."/>
            <person name="Reski R."/>
            <person name="Grigoriev I."/>
            <person name="Quatrano R.S."/>
            <person name="Boore J.L."/>
        </authorList>
    </citation>
    <scope>NUCLEOTIDE SEQUENCE [LARGE SCALE GENOMIC DNA]</scope>
    <source>
        <strain evidence="1 2">cv. Gransden 2004</strain>
    </source>
</reference>
<dbReference type="Proteomes" id="UP000006727">
    <property type="component" value="Chromosome 15"/>
</dbReference>
<name>A0A7I4F5R8_PHYPA</name>
<organism evidence="1 2">
    <name type="scientific">Physcomitrium patens</name>
    <name type="common">Spreading-leaved earth moss</name>
    <name type="synonym">Physcomitrella patens</name>
    <dbReference type="NCBI Taxonomy" id="3218"/>
    <lineage>
        <taxon>Eukaryota</taxon>
        <taxon>Viridiplantae</taxon>
        <taxon>Streptophyta</taxon>
        <taxon>Embryophyta</taxon>
        <taxon>Bryophyta</taxon>
        <taxon>Bryophytina</taxon>
        <taxon>Bryopsida</taxon>
        <taxon>Funariidae</taxon>
        <taxon>Funariales</taxon>
        <taxon>Funariaceae</taxon>
        <taxon>Physcomitrium</taxon>
    </lineage>
</organism>
<dbReference type="EMBL" id="ABEU02000015">
    <property type="status" value="NOT_ANNOTATED_CDS"/>
    <property type="molecule type" value="Genomic_DNA"/>
</dbReference>
<protein>
    <submittedName>
        <fullName evidence="1">Uncharacterized protein</fullName>
    </submittedName>
</protein>
<sequence length="180" mass="20173">MEPTKPVQGEDGVQGVKKNVATSPRLVGRVQISAVQAVIPNARCWSVFGHADCLHDPSFILLEAFSPRFGVVCHLRLRFFGILGEELRSLCNFLGLFVFVPRIDRSRGVLVLCVGMRIDCRFFHLLVVLITICELRGLGKALECFVTSLSSLEISSRSLRLVRCFCFCFYFIVFHGNGVF</sequence>
<dbReference type="Gramene" id="Pp3c15_2481V3.1">
    <property type="protein sequence ID" value="Pp3c15_2481V3.1"/>
    <property type="gene ID" value="Pp3c15_2481"/>
</dbReference>
<keyword evidence="2" id="KW-1185">Reference proteome</keyword>
<dbReference type="AlphaFoldDB" id="A0A7I4F5R8"/>
<evidence type="ECO:0000313" key="2">
    <source>
        <dbReference type="Proteomes" id="UP000006727"/>
    </source>
</evidence>
<reference evidence="1 2" key="2">
    <citation type="journal article" date="2018" name="Plant J.">
        <title>The Physcomitrella patens chromosome-scale assembly reveals moss genome structure and evolution.</title>
        <authorList>
            <person name="Lang D."/>
            <person name="Ullrich K.K."/>
            <person name="Murat F."/>
            <person name="Fuchs J."/>
            <person name="Jenkins J."/>
            <person name="Haas F.B."/>
            <person name="Piednoel M."/>
            <person name="Gundlach H."/>
            <person name="Van Bel M."/>
            <person name="Meyberg R."/>
            <person name="Vives C."/>
            <person name="Morata J."/>
            <person name="Symeonidi A."/>
            <person name="Hiss M."/>
            <person name="Muchero W."/>
            <person name="Kamisugi Y."/>
            <person name="Saleh O."/>
            <person name="Blanc G."/>
            <person name="Decker E.L."/>
            <person name="van Gessel N."/>
            <person name="Grimwood J."/>
            <person name="Hayes R.D."/>
            <person name="Graham S.W."/>
            <person name="Gunter L.E."/>
            <person name="McDaniel S.F."/>
            <person name="Hoernstein S.N.W."/>
            <person name="Larsson A."/>
            <person name="Li F.W."/>
            <person name="Perroud P.F."/>
            <person name="Phillips J."/>
            <person name="Ranjan P."/>
            <person name="Rokshar D.S."/>
            <person name="Rothfels C.J."/>
            <person name="Schneider L."/>
            <person name="Shu S."/>
            <person name="Stevenson D.W."/>
            <person name="Thummler F."/>
            <person name="Tillich M."/>
            <person name="Villarreal Aguilar J.C."/>
            <person name="Widiez T."/>
            <person name="Wong G.K."/>
            <person name="Wymore A."/>
            <person name="Zhang Y."/>
            <person name="Zimmer A.D."/>
            <person name="Quatrano R.S."/>
            <person name="Mayer K.F.X."/>
            <person name="Goodstein D."/>
            <person name="Casacuberta J.M."/>
            <person name="Vandepoele K."/>
            <person name="Reski R."/>
            <person name="Cuming A.C."/>
            <person name="Tuskan G.A."/>
            <person name="Maumus F."/>
            <person name="Salse J."/>
            <person name="Schmutz J."/>
            <person name="Rensing S.A."/>
        </authorList>
    </citation>
    <scope>NUCLEOTIDE SEQUENCE [LARGE SCALE GENOMIC DNA]</scope>
    <source>
        <strain evidence="1 2">cv. Gransden 2004</strain>
    </source>
</reference>
<dbReference type="EnsemblPlants" id="Pp3c15_2481V3.1">
    <property type="protein sequence ID" value="Pp3c15_2481V3.1"/>
    <property type="gene ID" value="Pp3c15_2481"/>
</dbReference>
<accession>A0A7I4F5R8</accession>
<evidence type="ECO:0000313" key="1">
    <source>
        <dbReference type="EnsemblPlants" id="Pp3c15_2481V3.1"/>
    </source>
</evidence>
<dbReference type="InParanoid" id="A0A7I4F5R8"/>
<reference evidence="1" key="3">
    <citation type="submission" date="2020-12" db="UniProtKB">
        <authorList>
            <consortium name="EnsemblPlants"/>
        </authorList>
    </citation>
    <scope>IDENTIFICATION</scope>
</reference>
<proteinExistence type="predicted"/>